<evidence type="ECO:0000313" key="7">
    <source>
        <dbReference type="Proteomes" id="UP000254088"/>
    </source>
</evidence>
<gene>
    <name evidence="6" type="primary">cytR_3</name>
    <name evidence="6" type="ORF">NCTC10429_00180</name>
</gene>
<dbReference type="Pfam" id="PF13377">
    <property type="entry name" value="Peripla_BP_3"/>
    <property type="match status" value="1"/>
</dbReference>
<dbReference type="SUPFAM" id="SSF53822">
    <property type="entry name" value="Periplasmic binding protein-like I"/>
    <property type="match status" value="1"/>
</dbReference>
<keyword evidence="3 6" id="KW-0238">DNA-binding</keyword>
<dbReference type="GO" id="GO:0000976">
    <property type="term" value="F:transcription cis-regulatory region binding"/>
    <property type="evidence" value="ECO:0007669"/>
    <property type="project" value="TreeGrafter"/>
</dbReference>
<keyword evidence="1" id="KW-0678">Repressor</keyword>
<dbReference type="GO" id="GO:0003700">
    <property type="term" value="F:DNA-binding transcription factor activity"/>
    <property type="evidence" value="ECO:0007669"/>
    <property type="project" value="TreeGrafter"/>
</dbReference>
<dbReference type="InterPro" id="IPR046335">
    <property type="entry name" value="LacI/GalR-like_sensor"/>
</dbReference>
<evidence type="ECO:0000313" key="6">
    <source>
        <dbReference type="EMBL" id="STL73190.1"/>
    </source>
</evidence>
<protein>
    <submittedName>
        <fullName evidence="6">DNA-binding transcriptional regulator CytR</fullName>
    </submittedName>
</protein>
<evidence type="ECO:0000256" key="2">
    <source>
        <dbReference type="ARBA" id="ARBA00023015"/>
    </source>
</evidence>
<accession>A0A377BNP9</accession>
<dbReference type="EMBL" id="UGEX01000001">
    <property type="protein sequence ID" value="STL73190.1"/>
    <property type="molecule type" value="Genomic_DNA"/>
</dbReference>
<name>A0A377BNP9_ECOLX</name>
<proteinExistence type="predicted"/>
<keyword evidence="4" id="KW-0804">Transcription</keyword>
<evidence type="ECO:0000256" key="3">
    <source>
        <dbReference type="ARBA" id="ARBA00023125"/>
    </source>
</evidence>
<dbReference type="AlphaFoldDB" id="A0A377BNP9"/>
<evidence type="ECO:0000256" key="4">
    <source>
        <dbReference type="ARBA" id="ARBA00023163"/>
    </source>
</evidence>
<dbReference type="PANTHER" id="PTHR30146">
    <property type="entry name" value="LACI-RELATED TRANSCRIPTIONAL REPRESSOR"/>
    <property type="match status" value="1"/>
</dbReference>
<dbReference type="Gene3D" id="3.40.50.2300">
    <property type="match status" value="1"/>
</dbReference>
<sequence>MPLCHYRLQAMFRRCVAAALWLIRNTSPVATSPSKPEAKRCSSCLIFHKPPTAVFCHSDVMALGALSQAKHQGLKVPEDLSIIGFDNIDLTQICDPR</sequence>
<evidence type="ECO:0000256" key="1">
    <source>
        <dbReference type="ARBA" id="ARBA00022491"/>
    </source>
</evidence>
<keyword evidence="2" id="KW-0805">Transcription regulation</keyword>
<feature type="domain" description="Transcriptional regulator LacI/GalR-like sensor" evidence="5">
    <location>
        <begin position="11"/>
        <end position="96"/>
    </location>
</feature>
<dbReference type="InterPro" id="IPR028082">
    <property type="entry name" value="Peripla_BP_I"/>
</dbReference>
<reference evidence="6 7" key="1">
    <citation type="submission" date="2018-06" db="EMBL/GenBank/DDBJ databases">
        <authorList>
            <consortium name="Pathogen Informatics"/>
            <person name="Doyle S."/>
        </authorList>
    </citation>
    <scope>NUCLEOTIDE SEQUENCE [LARGE SCALE GENOMIC DNA]</scope>
    <source>
        <strain evidence="6 7">NCTC10429</strain>
    </source>
</reference>
<evidence type="ECO:0000259" key="5">
    <source>
        <dbReference type="Pfam" id="PF13377"/>
    </source>
</evidence>
<dbReference type="Proteomes" id="UP000254088">
    <property type="component" value="Unassembled WGS sequence"/>
</dbReference>
<dbReference type="PANTHER" id="PTHR30146:SF151">
    <property type="entry name" value="HTH-TYPE TRANSCRIPTIONAL REPRESSOR CYTR"/>
    <property type="match status" value="1"/>
</dbReference>
<organism evidence="6 7">
    <name type="scientific">Escherichia coli</name>
    <dbReference type="NCBI Taxonomy" id="562"/>
    <lineage>
        <taxon>Bacteria</taxon>
        <taxon>Pseudomonadati</taxon>
        <taxon>Pseudomonadota</taxon>
        <taxon>Gammaproteobacteria</taxon>
        <taxon>Enterobacterales</taxon>
        <taxon>Enterobacteriaceae</taxon>
        <taxon>Escherichia</taxon>
    </lineage>
</organism>